<dbReference type="InterPro" id="IPR005545">
    <property type="entry name" value="YCII"/>
</dbReference>
<gene>
    <name evidence="3" type="ORF">HW532_11390</name>
</gene>
<dbReference type="AlphaFoldDB" id="A0A7S8C4H1"/>
<evidence type="ECO:0000259" key="2">
    <source>
        <dbReference type="Pfam" id="PF03795"/>
    </source>
</evidence>
<evidence type="ECO:0000256" key="1">
    <source>
        <dbReference type="ARBA" id="ARBA00007689"/>
    </source>
</evidence>
<dbReference type="RefSeq" id="WP_213160601.1">
    <property type="nucleotide sequence ID" value="NZ_CP058214.1"/>
</dbReference>
<dbReference type="PANTHER" id="PTHR33606:SF3">
    <property type="entry name" value="PROTEIN YCII"/>
    <property type="match status" value="1"/>
</dbReference>
<evidence type="ECO:0000313" key="3">
    <source>
        <dbReference type="EMBL" id="QPC43240.1"/>
    </source>
</evidence>
<dbReference type="Gene3D" id="3.30.70.1060">
    <property type="entry name" value="Dimeric alpha+beta barrel"/>
    <property type="match status" value="1"/>
</dbReference>
<dbReference type="Proteomes" id="UP000593594">
    <property type="component" value="Chromosome"/>
</dbReference>
<feature type="domain" description="YCII-related" evidence="2">
    <location>
        <begin position="1"/>
        <end position="88"/>
    </location>
</feature>
<organism evidence="3 4">
    <name type="scientific">Kaustia mangrovi</name>
    <dbReference type="NCBI Taxonomy" id="2593653"/>
    <lineage>
        <taxon>Bacteria</taxon>
        <taxon>Pseudomonadati</taxon>
        <taxon>Pseudomonadota</taxon>
        <taxon>Alphaproteobacteria</taxon>
        <taxon>Hyphomicrobiales</taxon>
        <taxon>Parvibaculaceae</taxon>
        <taxon>Kaustia</taxon>
    </lineage>
</organism>
<accession>A0A7S8C4H1</accession>
<dbReference type="EMBL" id="CP058214">
    <property type="protein sequence ID" value="QPC43240.1"/>
    <property type="molecule type" value="Genomic_DNA"/>
</dbReference>
<dbReference type="InterPro" id="IPR011008">
    <property type="entry name" value="Dimeric_a/b-barrel"/>
</dbReference>
<proteinExistence type="inferred from homology"/>
<dbReference type="KEGG" id="kmn:HW532_11390"/>
<sequence length="97" mass="10736">MLFAIICTDKPDHGHIRAGTRPDHLAYLADLGERVRMAGPFTDETGDKMTGSLIVLEADTANEAREIAALDPYARAGLFETVDIRPWNWVITDGKPR</sequence>
<keyword evidence="4" id="KW-1185">Reference proteome</keyword>
<name>A0A7S8C4H1_9HYPH</name>
<dbReference type="SUPFAM" id="SSF54909">
    <property type="entry name" value="Dimeric alpha+beta barrel"/>
    <property type="match status" value="1"/>
</dbReference>
<dbReference type="PANTHER" id="PTHR33606">
    <property type="entry name" value="PROTEIN YCII"/>
    <property type="match status" value="1"/>
</dbReference>
<dbReference type="Pfam" id="PF03795">
    <property type="entry name" value="YCII"/>
    <property type="match status" value="1"/>
</dbReference>
<protein>
    <submittedName>
        <fullName evidence="3">YciI family protein</fullName>
    </submittedName>
</protein>
<dbReference type="InterPro" id="IPR051807">
    <property type="entry name" value="Sec-metab_biosynth-assoc"/>
</dbReference>
<evidence type="ECO:0000313" key="4">
    <source>
        <dbReference type="Proteomes" id="UP000593594"/>
    </source>
</evidence>
<reference evidence="3 4" key="1">
    <citation type="submission" date="2020-06" db="EMBL/GenBank/DDBJ databases">
        <title>Genome sequence of 2 isolates from Red Sea Mangroves.</title>
        <authorList>
            <person name="Sefrji F."/>
            <person name="Michoud G."/>
            <person name="Merlino G."/>
            <person name="Daffonchio D."/>
        </authorList>
    </citation>
    <scope>NUCLEOTIDE SEQUENCE [LARGE SCALE GENOMIC DNA]</scope>
    <source>
        <strain evidence="3 4">R1DC25</strain>
    </source>
</reference>
<comment type="similarity">
    <text evidence="1">Belongs to the YciI family.</text>
</comment>